<comment type="caution">
    <text evidence="2">The sequence shown here is derived from an EMBL/GenBank/DDBJ whole genome shotgun (WGS) entry which is preliminary data.</text>
</comment>
<evidence type="ECO:0000256" key="1">
    <source>
        <dbReference type="SAM" id="MobiDB-lite"/>
    </source>
</evidence>
<feature type="compositionally biased region" description="Basic and acidic residues" evidence="1">
    <location>
        <begin position="14"/>
        <end position="24"/>
    </location>
</feature>
<organism evidence="2 3">
    <name type="scientific">Coprinopsis cinerea (strain Okayama-7 / 130 / ATCC MYA-4618 / FGSC 9003)</name>
    <name type="common">Inky cap fungus</name>
    <name type="synonym">Hormographiella aspergillata</name>
    <dbReference type="NCBI Taxonomy" id="240176"/>
    <lineage>
        <taxon>Eukaryota</taxon>
        <taxon>Fungi</taxon>
        <taxon>Dikarya</taxon>
        <taxon>Basidiomycota</taxon>
        <taxon>Agaricomycotina</taxon>
        <taxon>Agaricomycetes</taxon>
        <taxon>Agaricomycetidae</taxon>
        <taxon>Agaricales</taxon>
        <taxon>Agaricineae</taxon>
        <taxon>Psathyrellaceae</taxon>
        <taxon>Coprinopsis</taxon>
    </lineage>
</organism>
<feature type="compositionally biased region" description="Basic and acidic residues" evidence="1">
    <location>
        <begin position="112"/>
        <end position="123"/>
    </location>
</feature>
<feature type="compositionally biased region" description="Polar residues" evidence="1">
    <location>
        <begin position="133"/>
        <end position="161"/>
    </location>
</feature>
<evidence type="ECO:0000313" key="2">
    <source>
        <dbReference type="EMBL" id="EAU85040.2"/>
    </source>
</evidence>
<dbReference type="KEGG" id="cci:CC1G_04136"/>
<keyword evidence="3" id="KW-1185">Reference proteome</keyword>
<dbReference type="EMBL" id="AACS02000004">
    <property type="protein sequence ID" value="EAU85040.2"/>
    <property type="molecule type" value="Genomic_DNA"/>
</dbReference>
<feature type="region of interest" description="Disordered" evidence="1">
    <location>
        <begin position="1"/>
        <end position="168"/>
    </location>
</feature>
<dbReference type="Proteomes" id="UP000001861">
    <property type="component" value="Unassembled WGS sequence"/>
</dbReference>
<feature type="compositionally biased region" description="Polar residues" evidence="1">
    <location>
        <begin position="28"/>
        <end position="40"/>
    </location>
</feature>
<reference evidence="2 3" key="1">
    <citation type="journal article" date="2010" name="Proc. Natl. Acad. Sci. U.S.A.">
        <title>Insights into evolution of multicellular fungi from the assembled chromosomes of the mushroom Coprinopsis cinerea (Coprinus cinereus).</title>
        <authorList>
            <person name="Stajich J.E."/>
            <person name="Wilke S.K."/>
            <person name="Ahren D."/>
            <person name="Au C.H."/>
            <person name="Birren B.W."/>
            <person name="Borodovsky M."/>
            <person name="Burns C."/>
            <person name="Canback B."/>
            <person name="Casselton L.A."/>
            <person name="Cheng C.K."/>
            <person name="Deng J."/>
            <person name="Dietrich F.S."/>
            <person name="Fargo D.C."/>
            <person name="Farman M.L."/>
            <person name="Gathman A.C."/>
            <person name="Goldberg J."/>
            <person name="Guigo R."/>
            <person name="Hoegger P.J."/>
            <person name="Hooker J.B."/>
            <person name="Huggins A."/>
            <person name="James T.Y."/>
            <person name="Kamada T."/>
            <person name="Kilaru S."/>
            <person name="Kodira C."/>
            <person name="Kues U."/>
            <person name="Kupfer D."/>
            <person name="Kwan H.S."/>
            <person name="Lomsadze A."/>
            <person name="Li W."/>
            <person name="Lilly W.W."/>
            <person name="Ma L.J."/>
            <person name="Mackey A.J."/>
            <person name="Manning G."/>
            <person name="Martin F."/>
            <person name="Muraguchi H."/>
            <person name="Natvig D.O."/>
            <person name="Palmerini H."/>
            <person name="Ramesh M.A."/>
            <person name="Rehmeyer C.J."/>
            <person name="Roe B.A."/>
            <person name="Shenoy N."/>
            <person name="Stanke M."/>
            <person name="Ter-Hovhannisyan V."/>
            <person name="Tunlid A."/>
            <person name="Velagapudi R."/>
            <person name="Vision T.J."/>
            <person name="Zeng Q."/>
            <person name="Zolan M.E."/>
            <person name="Pukkila P.J."/>
        </authorList>
    </citation>
    <scope>NUCLEOTIDE SEQUENCE [LARGE SCALE GENOMIC DNA]</scope>
    <source>
        <strain evidence="3">Okayama-7 / 130 / ATCC MYA-4618 / FGSC 9003</strain>
    </source>
</reference>
<feature type="compositionally biased region" description="Basic and acidic residues" evidence="1">
    <location>
        <begin position="48"/>
        <end position="65"/>
    </location>
</feature>
<dbReference type="OMA" id="HARGWEN"/>
<name>A8NW43_COPC7</name>
<accession>A8NW43</accession>
<protein>
    <submittedName>
        <fullName evidence="2">Uncharacterized protein</fullName>
    </submittedName>
</protein>
<feature type="compositionally biased region" description="Acidic residues" evidence="1">
    <location>
        <begin position="66"/>
        <end position="75"/>
    </location>
</feature>
<dbReference type="HOGENOM" id="CLU_1137941_0_0_1"/>
<dbReference type="VEuPathDB" id="FungiDB:CC1G_04136"/>
<evidence type="ECO:0000313" key="3">
    <source>
        <dbReference type="Proteomes" id="UP000001861"/>
    </source>
</evidence>
<sequence length="223" mass="24424">MAPVPSAVPASKGLADKEHARGWENAEESSINKRSGLTTNLDRKRRWGRTEDAPMELKKFKHEGGDDGEEGEEDEGVVRQPAWEGDADVTSQPAAEDDDGASQFEGDGAIVPDHHEGSNHPDSGDGTSDVGHNESSTENGDVSGGPQQIDTTDSNVTSSLSRPEKHPQVRISVNFTRLLQQKIQKQVRALKWIQQEQAMMRGTLVALRDDMKAELDHLRTLPK</sequence>
<dbReference type="InParanoid" id="A8NW43"/>
<dbReference type="AlphaFoldDB" id="A8NW43"/>
<dbReference type="GeneID" id="6013375"/>
<proteinExistence type="predicted"/>
<dbReference type="RefSeq" id="XP_001836823.2">
    <property type="nucleotide sequence ID" value="XM_001836771.2"/>
</dbReference>
<gene>
    <name evidence="2" type="ORF">CC1G_04136</name>
</gene>